<organism evidence="2 3">
    <name type="scientific">Actinomadura geliboluensis</name>
    <dbReference type="NCBI Taxonomy" id="882440"/>
    <lineage>
        <taxon>Bacteria</taxon>
        <taxon>Bacillati</taxon>
        <taxon>Actinomycetota</taxon>
        <taxon>Actinomycetes</taxon>
        <taxon>Streptosporangiales</taxon>
        <taxon>Thermomonosporaceae</taxon>
        <taxon>Actinomadura</taxon>
    </lineage>
</organism>
<dbReference type="AlphaFoldDB" id="A0A5S4HA77"/>
<keyword evidence="1" id="KW-1133">Transmembrane helix</keyword>
<protein>
    <submittedName>
        <fullName evidence="2">Uncharacterized protein</fullName>
    </submittedName>
</protein>
<sequence length="148" mass="16277">MGRGDPELADHPANRVLVDYLRAQARRPGTPHDHTYSLDGWVLHTHPELLGRLSQIAPDDIPVIPLFGVPALAANGIAAVVALGTNWLMVRLPRLPNDLETLDPVLPLADQGWHAVCAWQSEIPSVEGKRRLTLLLNDALQYARNLNP</sequence>
<keyword evidence="3" id="KW-1185">Reference proteome</keyword>
<dbReference type="OrthoDB" id="3216747at2"/>
<keyword evidence="1" id="KW-0472">Membrane</keyword>
<keyword evidence="1" id="KW-0812">Transmembrane</keyword>
<proteinExistence type="predicted"/>
<feature type="transmembrane region" description="Helical" evidence="1">
    <location>
        <begin position="63"/>
        <end position="84"/>
    </location>
</feature>
<gene>
    <name evidence="2" type="ORF">ETD96_02325</name>
</gene>
<accession>A0A5S4HA77</accession>
<reference evidence="2 3" key="1">
    <citation type="submission" date="2019-05" db="EMBL/GenBank/DDBJ databases">
        <title>Draft genome sequence of Actinomadura geliboluensis A8036.</title>
        <authorList>
            <person name="Saricaoglu S."/>
            <person name="Isik K."/>
        </authorList>
    </citation>
    <scope>NUCLEOTIDE SEQUENCE [LARGE SCALE GENOMIC DNA]</scope>
    <source>
        <strain evidence="2 3">A8036</strain>
    </source>
</reference>
<dbReference type="EMBL" id="VCKZ01000007">
    <property type="protein sequence ID" value="TMR42057.1"/>
    <property type="molecule type" value="Genomic_DNA"/>
</dbReference>
<name>A0A5S4HA77_9ACTN</name>
<evidence type="ECO:0000256" key="1">
    <source>
        <dbReference type="SAM" id="Phobius"/>
    </source>
</evidence>
<evidence type="ECO:0000313" key="2">
    <source>
        <dbReference type="EMBL" id="TMR42057.1"/>
    </source>
</evidence>
<dbReference type="RefSeq" id="WP_138633235.1">
    <property type="nucleotide sequence ID" value="NZ_JASWDG010000001.1"/>
</dbReference>
<evidence type="ECO:0000313" key="3">
    <source>
        <dbReference type="Proteomes" id="UP000305238"/>
    </source>
</evidence>
<comment type="caution">
    <text evidence="2">The sequence shown here is derived from an EMBL/GenBank/DDBJ whole genome shotgun (WGS) entry which is preliminary data.</text>
</comment>
<dbReference type="Proteomes" id="UP000305238">
    <property type="component" value="Unassembled WGS sequence"/>
</dbReference>